<dbReference type="AlphaFoldDB" id="A0A1G1XPY9"/>
<keyword evidence="2 6" id="KW-0689">Ribosomal protein</keyword>
<dbReference type="GO" id="GO:1990904">
    <property type="term" value="C:ribonucleoprotein complex"/>
    <property type="evidence" value="ECO:0007669"/>
    <property type="project" value="UniProtKB-UniRule"/>
</dbReference>
<comment type="similarity">
    <text evidence="1 7">Belongs to the universal ribosomal protein uS5 family.</text>
</comment>
<dbReference type="InterPro" id="IPR014721">
    <property type="entry name" value="Ribsml_uS5_D2-typ_fold_subgr"/>
</dbReference>
<dbReference type="PANTHER" id="PTHR48277:SF1">
    <property type="entry name" value="MITOCHONDRIAL RIBOSOMAL PROTEIN S5"/>
    <property type="match status" value="1"/>
</dbReference>
<keyword evidence="3 6" id="KW-0687">Ribonucleoprotein</keyword>
<dbReference type="InterPro" id="IPR018192">
    <property type="entry name" value="Ribosomal_uS5_N_CS"/>
</dbReference>
<evidence type="ECO:0000313" key="9">
    <source>
        <dbReference type="EMBL" id="OGY41676.1"/>
    </source>
</evidence>
<dbReference type="PROSITE" id="PS50881">
    <property type="entry name" value="S5_DSRBD"/>
    <property type="match status" value="1"/>
</dbReference>
<dbReference type="FunFam" id="3.30.230.10:FF:000002">
    <property type="entry name" value="30S ribosomal protein S5"/>
    <property type="match status" value="1"/>
</dbReference>
<dbReference type="Pfam" id="PF03719">
    <property type="entry name" value="Ribosomal_S5_C"/>
    <property type="match status" value="1"/>
</dbReference>
<evidence type="ECO:0000256" key="1">
    <source>
        <dbReference type="ARBA" id="ARBA00008945"/>
    </source>
</evidence>
<evidence type="ECO:0000256" key="4">
    <source>
        <dbReference type="ARBA" id="ARBA00035255"/>
    </source>
</evidence>
<sequence>MVKREKFMKKDEEFEQRIVDLARVTRVVAGGKRMRFRVTLAIGDKKGRVGIGIAKGADVTLAVNKAYNQAKKHVIKVYMHNETIPHQVQVKYKASQILLKPAPKGTGIKVGGAVRVICELAGIANIRGKILGSNNKISNLRATIIAMQSFKKDAKLKDKESTSEIKAAIPSVPKEDKPINKKSFKEKIKILISNK</sequence>
<dbReference type="SUPFAM" id="SSF54211">
    <property type="entry name" value="Ribosomal protein S5 domain 2-like"/>
    <property type="match status" value="1"/>
</dbReference>
<evidence type="ECO:0000259" key="8">
    <source>
        <dbReference type="PROSITE" id="PS50881"/>
    </source>
</evidence>
<protein>
    <recommendedName>
        <fullName evidence="4">Small ribosomal subunit protein uS5</fullName>
    </recommendedName>
    <alternativeName>
        <fullName evidence="5">30S ribosomal protein S5</fullName>
    </alternativeName>
</protein>
<dbReference type="InterPro" id="IPR005324">
    <property type="entry name" value="Ribosomal_uS5_C"/>
</dbReference>
<dbReference type="PANTHER" id="PTHR48277">
    <property type="entry name" value="MITOCHONDRIAL RIBOSOMAL PROTEIN S5"/>
    <property type="match status" value="1"/>
</dbReference>
<dbReference type="GO" id="GO:0003735">
    <property type="term" value="F:structural constituent of ribosome"/>
    <property type="evidence" value="ECO:0007669"/>
    <property type="project" value="UniProtKB-UniRule"/>
</dbReference>
<dbReference type="EMBL" id="MHIA01000024">
    <property type="protein sequence ID" value="OGY41676.1"/>
    <property type="molecule type" value="Genomic_DNA"/>
</dbReference>
<evidence type="ECO:0000256" key="5">
    <source>
        <dbReference type="ARBA" id="ARBA00035519"/>
    </source>
</evidence>
<dbReference type="GO" id="GO:0005737">
    <property type="term" value="C:cytoplasm"/>
    <property type="evidence" value="ECO:0007669"/>
    <property type="project" value="UniProtKB-ARBA"/>
</dbReference>
<evidence type="ECO:0000256" key="6">
    <source>
        <dbReference type="PROSITE-ProRule" id="PRU00268"/>
    </source>
</evidence>
<dbReference type="GO" id="GO:0003723">
    <property type="term" value="F:RNA binding"/>
    <property type="evidence" value="ECO:0007669"/>
    <property type="project" value="InterPro"/>
</dbReference>
<proteinExistence type="inferred from homology"/>
<dbReference type="PROSITE" id="PS00585">
    <property type="entry name" value="RIBOSOMAL_S5"/>
    <property type="match status" value="1"/>
</dbReference>
<dbReference type="InterPro" id="IPR020568">
    <property type="entry name" value="Ribosomal_Su5_D2-typ_SF"/>
</dbReference>
<dbReference type="Gene3D" id="3.30.160.20">
    <property type="match status" value="1"/>
</dbReference>
<dbReference type="SUPFAM" id="SSF54768">
    <property type="entry name" value="dsRNA-binding domain-like"/>
    <property type="match status" value="1"/>
</dbReference>
<reference evidence="9 10" key="1">
    <citation type="journal article" date="2016" name="Nat. Commun.">
        <title>Thousands of microbial genomes shed light on interconnected biogeochemical processes in an aquifer system.</title>
        <authorList>
            <person name="Anantharaman K."/>
            <person name="Brown C.T."/>
            <person name="Hug L.A."/>
            <person name="Sharon I."/>
            <person name="Castelle C.J."/>
            <person name="Probst A.J."/>
            <person name="Thomas B.C."/>
            <person name="Singh A."/>
            <person name="Wilkins M.J."/>
            <person name="Karaoz U."/>
            <person name="Brodie E.L."/>
            <person name="Williams K.H."/>
            <person name="Hubbard S.S."/>
            <person name="Banfield J.F."/>
        </authorList>
    </citation>
    <scope>NUCLEOTIDE SEQUENCE [LARGE SCALE GENOMIC DNA]</scope>
</reference>
<dbReference type="GO" id="GO:0005840">
    <property type="term" value="C:ribosome"/>
    <property type="evidence" value="ECO:0007669"/>
    <property type="project" value="UniProtKB-KW"/>
</dbReference>
<evidence type="ECO:0000256" key="3">
    <source>
        <dbReference type="ARBA" id="ARBA00023274"/>
    </source>
</evidence>
<gene>
    <name evidence="9" type="ORF">A2Y67_03955</name>
</gene>
<evidence type="ECO:0000313" key="10">
    <source>
        <dbReference type="Proteomes" id="UP000176260"/>
    </source>
</evidence>
<evidence type="ECO:0000256" key="7">
    <source>
        <dbReference type="RuleBase" id="RU003823"/>
    </source>
</evidence>
<evidence type="ECO:0000256" key="2">
    <source>
        <dbReference type="ARBA" id="ARBA00022980"/>
    </source>
</evidence>
<name>A0A1G1XPY9_9BACT</name>
<accession>A0A1G1XPY9</accession>
<dbReference type="InterPro" id="IPR013810">
    <property type="entry name" value="Ribosomal_uS5_N"/>
</dbReference>
<organism evidence="9 10">
    <name type="scientific">Candidatus Buchananbacteria bacterium RBG_13_39_9</name>
    <dbReference type="NCBI Taxonomy" id="1797531"/>
    <lineage>
        <taxon>Bacteria</taxon>
        <taxon>Candidatus Buchananiibacteriota</taxon>
    </lineage>
</organism>
<dbReference type="Gene3D" id="3.30.230.10">
    <property type="match status" value="1"/>
</dbReference>
<dbReference type="Pfam" id="PF00333">
    <property type="entry name" value="Ribosomal_S5"/>
    <property type="match status" value="1"/>
</dbReference>
<dbReference type="Proteomes" id="UP000176260">
    <property type="component" value="Unassembled WGS sequence"/>
</dbReference>
<dbReference type="InterPro" id="IPR000851">
    <property type="entry name" value="Ribosomal_uS5"/>
</dbReference>
<comment type="caution">
    <text evidence="9">The sequence shown here is derived from an EMBL/GenBank/DDBJ whole genome shotgun (WGS) entry which is preliminary data.</text>
</comment>
<feature type="domain" description="S5 DRBM" evidence="8">
    <location>
        <begin position="14"/>
        <end position="77"/>
    </location>
</feature>
<dbReference type="GO" id="GO:0006412">
    <property type="term" value="P:translation"/>
    <property type="evidence" value="ECO:0007669"/>
    <property type="project" value="InterPro"/>
</dbReference>